<dbReference type="GO" id="GO:0016853">
    <property type="term" value="F:isomerase activity"/>
    <property type="evidence" value="ECO:0007669"/>
    <property type="project" value="UniProtKB-KW"/>
</dbReference>
<keyword evidence="2" id="KW-0413">Isomerase</keyword>
<name>A0A1H3TJT3_9ACTN</name>
<dbReference type="SUPFAM" id="SSF109854">
    <property type="entry name" value="DinB/YfiT-like putative metalloenzymes"/>
    <property type="match status" value="1"/>
</dbReference>
<dbReference type="InterPro" id="IPR024344">
    <property type="entry name" value="MDMPI_metal-binding"/>
</dbReference>
<gene>
    <name evidence="2" type="ORF">SAMN05421684_5759</name>
</gene>
<dbReference type="RefSeq" id="WP_090799491.1">
    <property type="nucleotide sequence ID" value="NZ_BOND01000001.1"/>
</dbReference>
<reference evidence="3" key="1">
    <citation type="submission" date="2016-10" db="EMBL/GenBank/DDBJ databases">
        <authorList>
            <person name="Varghese N."/>
            <person name="Submissions S."/>
        </authorList>
    </citation>
    <scope>NUCLEOTIDE SEQUENCE [LARGE SCALE GENOMIC DNA]</scope>
    <source>
        <strain evidence="3">DSM 44718</strain>
    </source>
</reference>
<protein>
    <submittedName>
        <fullName evidence="2">Mycothiol maleylpyruvate isomerase N-terminal domain-containing protein</fullName>
    </submittedName>
</protein>
<dbReference type="STRING" id="137265.SAMN05421684_5759"/>
<feature type="domain" description="Mycothiol-dependent maleylpyruvate isomerase metal-binding" evidence="1">
    <location>
        <begin position="15"/>
        <end position="160"/>
    </location>
</feature>
<dbReference type="Gene3D" id="1.20.120.450">
    <property type="entry name" value="dinb family like domain"/>
    <property type="match status" value="1"/>
</dbReference>
<keyword evidence="3" id="KW-1185">Reference proteome</keyword>
<evidence type="ECO:0000313" key="2">
    <source>
        <dbReference type="EMBL" id="SDZ49619.1"/>
    </source>
</evidence>
<evidence type="ECO:0000313" key="3">
    <source>
        <dbReference type="Proteomes" id="UP000199632"/>
    </source>
</evidence>
<dbReference type="GO" id="GO:0046872">
    <property type="term" value="F:metal ion binding"/>
    <property type="evidence" value="ECO:0007669"/>
    <property type="project" value="InterPro"/>
</dbReference>
<dbReference type="Proteomes" id="UP000199632">
    <property type="component" value="Unassembled WGS sequence"/>
</dbReference>
<evidence type="ECO:0000259" key="1">
    <source>
        <dbReference type="Pfam" id="PF11716"/>
    </source>
</evidence>
<proteinExistence type="predicted"/>
<organism evidence="2 3">
    <name type="scientific">Asanoa ishikariensis</name>
    <dbReference type="NCBI Taxonomy" id="137265"/>
    <lineage>
        <taxon>Bacteria</taxon>
        <taxon>Bacillati</taxon>
        <taxon>Actinomycetota</taxon>
        <taxon>Actinomycetes</taxon>
        <taxon>Micromonosporales</taxon>
        <taxon>Micromonosporaceae</taxon>
        <taxon>Asanoa</taxon>
    </lineage>
</organism>
<dbReference type="OrthoDB" id="3213216at2"/>
<dbReference type="AlphaFoldDB" id="A0A1H3TJT3"/>
<accession>A0A1H3TJT3</accession>
<dbReference type="Pfam" id="PF11716">
    <property type="entry name" value="MDMPI_N"/>
    <property type="match status" value="1"/>
</dbReference>
<keyword evidence="2" id="KW-0670">Pyruvate</keyword>
<sequence>MTGVRGAYLDAARVASTLLAVPAVAAGWERPSALERYAVSGLAGHLGGQIFFAERALAGPEPGTAPLTILDYYARVAWMSAGHDGPEHLRIRRGSEQAAEAGPADLALRAAAAVDRLPDLFAATPASRLVRLPTWQWTLTFDDFLRSRLVELAVHIDDLAVSVDLPTPPLPPQVTEPVLDLLTRLAVRKHGPVALLRALSRAERAPGTVAAL</sequence>
<dbReference type="EMBL" id="FNQB01000003">
    <property type="protein sequence ID" value="SDZ49619.1"/>
    <property type="molecule type" value="Genomic_DNA"/>
</dbReference>
<dbReference type="InterPro" id="IPR034660">
    <property type="entry name" value="DinB/YfiT-like"/>
</dbReference>